<reference evidence="2 3" key="1">
    <citation type="submission" date="2017-12" db="EMBL/GenBank/DDBJ databases">
        <title>Hemimetabolous genomes reveal molecular basis of termite eusociality.</title>
        <authorList>
            <person name="Harrison M.C."/>
            <person name="Jongepier E."/>
            <person name="Robertson H.M."/>
            <person name="Arning N."/>
            <person name="Bitard-Feildel T."/>
            <person name="Chao H."/>
            <person name="Childers C.P."/>
            <person name="Dinh H."/>
            <person name="Doddapaneni H."/>
            <person name="Dugan S."/>
            <person name="Gowin J."/>
            <person name="Greiner C."/>
            <person name="Han Y."/>
            <person name="Hu H."/>
            <person name="Hughes D.S.T."/>
            <person name="Huylmans A.-K."/>
            <person name="Kemena C."/>
            <person name="Kremer L.P.M."/>
            <person name="Lee S.L."/>
            <person name="Lopez-Ezquerra A."/>
            <person name="Mallet L."/>
            <person name="Monroy-Kuhn J.M."/>
            <person name="Moser A."/>
            <person name="Murali S.C."/>
            <person name="Muzny D.M."/>
            <person name="Otani S."/>
            <person name="Piulachs M.-D."/>
            <person name="Poelchau M."/>
            <person name="Qu J."/>
            <person name="Schaub F."/>
            <person name="Wada-Katsumata A."/>
            <person name="Worley K.C."/>
            <person name="Xie Q."/>
            <person name="Ylla G."/>
            <person name="Poulsen M."/>
            <person name="Gibbs R.A."/>
            <person name="Schal C."/>
            <person name="Richards S."/>
            <person name="Belles X."/>
            <person name="Korb J."/>
            <person name="Bornberg-Bauer E."/>
        </authorList>
    </citation>
    <scope>NUCLEOTIDE SEQUENCE [LARGE SCALE GENOMIC DNA]</scope>
    <source>
        <tissue evidence="2">Whole body</tissue>
    </source>
</reference>
<proteinExistence type="predicted"/>
<comment type="caution">
    <text evidence="2">The sequence shown here is derived from an EMBL/GenBank/DDBJ whole genome shotgun (WGS) entry which is preliminary data.</text>
</comment>
<organism evidence="2 3">
    <name type="scientific">Cryptotermes secundus</name>
    <dbReference type="NCBI Taxonomy" id="105785"/>
    <lineage>
        <taxon>Eukaryota</taxon>
        <taxon>Metazoa</taxon>
        <taxon>Ecdysozoa</taxon>
        <taxon>Arthropoda</taxon>
        <taxon>Hexapoda</taxon>
        <taxon>Insecta</taxon>
        <taxon>Pterygota</taxon>
        <taxon>Neoptera</taxon>
        <taxon>Polyneoptera</taxon>
        <taxon>Dictyoptera</taxon>
        <taxon>Blattodea</taxon>
        <taxon>Blattoidea</taxon>
        <taxon>Termitoidae</taxon>
        <taxon>Kalotermitidae</taxon>
        <taxon>Cryptotermitinae</taxon>
        <taxon>Cryptotermes</taxon>
    </lineage>
</organism>
<accession>A0A2J7QUN5</accession>
<feature type="region of interest" description="Disordered" evidence="1">
    <location>
        <begin position="380"/>
        <end position="402"/>
    </location>
</feature>
<evidence type="ECO:0000313" key="3">
    <source>
        <dbReference type="Proteomes" id="UP000235965"/>
    </source>
</evidence>
<dbReference type="Proteomes" id="UP000235965">
    <property type="component" value="Unassembled WGS sequence"/>
</dbReference>
<name>A0A2J7QUN5_9NEOP</name>
<dbReference type="EMBL" id="NEVH01010496">
    <property type="protein sequence ID" value="PNF32296.1"/>
    <property type="molecule type" value="Genomic_DNA"/>
</dbReference>
<feature type="compositionally biased region" description="Polar residues" evidence="1">
    <location>
        <begin position="251"/>
        <end position="286"/>
    </location>
</feature>
<feature type="non-terminal residue" evidence="2">
    <location>
        <position position="402"/>
    </location>
</feature>
<evidence type="ECO:0000256" key="1">
    <source>
        <dbReference type="SAM" id="MobiDB-lite"/>
    </source>
</evidence>
<feature type="compositionally biased region" description="Basic and acidic residues" evidence="1">
    <location>
        <begin position="393"/>
        <end position="402"/>
    </location>
</feature>
<gene>
    <name evidence="2" type="ORF">B7P43_G16678</name>
</gene>
<feature type="compositionally biased region" description="Pro residues" evidence="1">
    <location>
        <begin position="296"/>
        <end position="315"/>
    </location>
</feature>
<keyword evidence="3" id="KW-1185">Reference proteome</keyword>
<protein>
    <submittedName>
        <fullName evidence="2">Uncharacterized protein</fullName>
    </submittedName>
</protein>
<feature type="region of interest" description="Disordered" evidence="1">
    <location>
        <begin position="109"/>
        <end position="154"/>
    </location>
</feature>
<dbReference type="OrthoDB" id="429671at2759"/>
<feature type="compositionally biased region" description="Polar residues" evidence="1">
    <location>
        <begin position="212"/>
        <end position="224"/>
    </location>
</feature>
<evidence type="ECO:0000313" key="2">
    <source>
        <dbReference type="EMBL" id="PNF32296.1"/>
    </source>
</evidence>
<feature type="compositionally biased region" description="Polar residues" evidence="1">
    <location>
        <begin position="380"/>
        <end position="392"/>
    </location>
</feature>
<feature type="region of interest" description="Disordered" evidence="1">
    <location>
        <begin position="212"/>
        <end position="325"/>
    </location>
</feature>
<sequence>MDYTVQEIQFLDLTNADEEECNFLQTTLFTWNPNLNYPEFPWGGQSDPACTRAEWRPASYAVAPIPHPTLRGVFLPPPLYAPAAPALGLVSTVTGPGEPIDSPSEVTAVLEGGDGDSAATQNSPSPAAPRIGDVSQDPQNLGGPGSMYTDPSVMSVPTSVPAPVPPSVMTTMYHHQIVSGLPLSNVYVGNVTANVNVHGYMSAYPHISPQQVYPSEVSQESPNPVRNGGREARRGRSNKPSGKRVDGQYGDRNSSGRHSQEVLQVQQSPLVDSPPGNSNLPQQGFTQFFPINPMHPYQPPYYSPSTPTHPAPHLPHPSAQHATGTPIYLPSHAIYPAAMYGTYPPHQQPPGGPPIMSFAALPTTPVPTTETSMLGAFQAEGSNTEEQMTAPTRNKEIELGEA</sequence>
<dbReference type="AlphaFoldDB" id="A0A2J7QUN5"/>